<proteinExistence type="predicted"/>
<accession>A0A1G8BA48</accession>
<evidence type="ECO:0000313" key="6">
    <source>
        <dbReference type="Proteomes" id="UP000198822"/>
    </source>
</evidence>
<feature type="signal peptide" evidence="3">
    <location>
        <begin position="1"/>
        <end position="40"/>
    </location>
</feature>
<keyword evidence="6" id="KW-1185">Reference proteome</keyword>
<dbReference type="EMBL" id="LT629695">
    <property type="protein sequence ID" value="SDH29470.1"/>
    <property type="molecule type" value="Genomic_DNA"/>
</dbReference>
<evidence type="ECO:0000256" key="2">
    <source>
        <dbReference type="SAM" id="Phobius"/>
    </source>
</evidence>
<protein>
    <recommendedName>
        <fullName evidence="4">DUF4349 domain-containing protein</fullName>
    </recommendedName>
</protein>
<name>A0A1G8BA48_9MICO</name>
<feature type="region of interest" description="Disordered" evidence="1">
    <location>
        <begin position="43"/>
        <end position="76"/>
    </location>
</feature>
<keyword evidence="2" id="KW-0812">Transmembrane</keyword>
<dbReference type="AlphaFoldDB" id="A0A1G8BA48"/>
<dbReference type="InterPro" id="IPR025645">
    <property type="entry name" value="DUF4349"/>
</dbReference>
<evidence type="ECO:0000256" key="1">
    <source>
        <dbReference type="SAM" id="MobiDB-lite"/>
    </source>
</evidence>
<feature type="domain" description="DUF4349" evidence="4">
    <location>
        <begin position="85"/>
        <end position="290"/>
    </location>
</feature>
<sequence>MPASVGLWRAGSAAYRASMRTIAPLAAAAAALLLAGCASTQSGTTAESAPQPLPAVEQGSPDVATSGGADGFDASQPAVDADAQSVIVTGWVSIVAEAPIEAADAAADLATAAGGSVSSRSESAGADDVPERAELTLRVPADEVDALLDDLRDVGDVRDVDVSSVDVSQQVQDLDVRVASARASVDRLTALLATAADTETLLEIEGQLTTRTSELESLLAQQSSLADQVALSTITVSIASEAIAPSEPSTFLDGLAAGWGALVAAAGSVAVAAGAVLPWLAVLAIPVAVVVVVARRRTARLSPSAPSPGDASSPIP</sequence>
<feature type="chain" id="PRO_5038661294" description="DUF4349 domain-containing protein" evidence="3">
    <location>
        <begin position="41"/>
        <end position="316"/>
    </location>
</feature>
<dbReference type="Proteomes" id="UP000198822">
    <property type="component" value="Chromosome I"/>
</dbReference>
<evidence type="ECO:0000259" key="4">
    <source>
        <dbReference type="Pfam" id="PF14257"/>
    </source>
</evidence>
<organism evidence="5 6">
    <name type="scientific">Agrococcus jejuensis</name>
    <dbReference type="NCBI Taxonomy" id="399736"/>
    <lineage>
        <taxon>Bacteria</taxon>
        <taxon>Bacillati</taxon>
        <taxon>Actinomycetota</taxon>
        <taxon>Actinomycetes</taxon>
        <taxon>Micrococcales</taxon>
        <taxon>Microbacteriaceae</taxon>
        <taxon>Agrococcus</taxon>
    </lineage>
</organism>
<gene>
    <name evidence="5" type="ORF">SAMN04489720_0734</name>
</gene>
<reference evidence="6" key="1">
    <citation type="submission" date="2016-10" db="EMBL/GenBank/DDBJ databases">
        <authorList>
            <person name="Varghese N."/>
            <person name="Submissions S."/>
        </authorList>
    </citation>
    <scope>NUCLEOTIDE SEQUENCE [LARGE SCALE GENOMIC DNA]</scope>
    <source>
        <strain evidence="6">DSM 22002</strain>
    </source>
</reference>
<dbReference type="STRING" id="399736.SAMN04489720_0734"/>
<evidence type="ECO:0000313" key="5">
    <source>
        <dbReference type="EMBL" id="SDH29470.1"/>
    </source>
</evidence>
<keyword evidence="3" id="KW-0732">Signal</keyword>
<keyword evidence="2" id="KW-1133">Transmembrane helix</keyword>
<keyword evidence="2" id="KW-0472">Membrane</keyword>
<evidence type="ECO:0000256" key="3">
    <source>
        <dbReference type="SAM" id="SignalP"/>
    </source>
</evidence>
<feature type="transmembrane region" description="Helical" evidence="2">
    <location>
        <begin position="276"/>
        <end position="294"/>
    </location>
</feature>
<dbReference type="Pfam" id="PF14257">
    <property type="entry name" value="DUF4349"/>
    <property type="match status" value="1"/>
</dbReference>